<feature type="compositionally biased region" description="Polar residues" evidence="1">
    <location>
        <begin position="226"/>
        <end position="244"/>
    </location>
</feature>
<proteinExistence type="predicted"/>
<gene>
    <name evidence="2" type="ORF">LCGC14_0171280</name>
</gene>
<feature type="compositionally biased region" description="Low complexity" evidence="1">
    <location>
        <begin position="303"/>
        <end position="323"/>
    </location>
</feature>
<sequence>MSDMSFKNLINKVSSGLSKMNAEAEKRASGKQSSVEEEELLFEEVKEHELADQPDPEAKATPSDLDSEPLAADIQPPSKKQKGGLTTRHKIWAAVAMVVLAVVAKNTLDQGRSGPGDQLADQQLSQSSDDDSPLAGLDDMSFGELTEYSPVEGIGEITFDAPPANSDSVNGDIQLTFDVAPEDSLEPAQEMLDPFKMEIADQAPVPEPVDMPVLDVNGSRDALNDNPFSPSTVSNSPELSGSNSEKLDSGRSELNDLAGPGSDANVVALQTDASDKDNRISELQQELENTRAELKAAEKRVETLAQQRAGQTATQQSSVAARPSPRPRPQSNPVSVPPRPQMCITAIARAARNCSTCVAHAFIVRNDQESMIGHGDYIEGMRVNIVGDRLDLQNAQGQSVHKFWSSPNGCIGKANT</sequence>
<dbReference type="AlphaFoldDB" id="A0A0F9XV32"/>
<protein>
    <submittedName>
        <fullName evidence="2">Uncharacterized protein</fullName>
    </submittedName>
</protein>
<comment type="caution">
    <text evidence="2">The sequence shown here is derived from an EMBL/GenBank/DDBJ whole genome shotgun (WGS) entry which is preliminary data.</text>
</comment>
<evidence type="ECO:0000256" key="1">
    <source>
        <dbReference type="SAM" id="MobiDB-lite"/>
    </source>
</evidence>
<feature type="compositionally biased region" description="Basic and acidic residues" evidence="1">
    <location>
        <begin position="245"/>
        <end position="254"/>
    </location>
</feature>
<feature type="compositionally biased region" description="Pro residues" evidence="1">
    <location>
        <begin position="324"/>
        <end position="338"/>
    </location>
</feature>
<feature type="region of interest" description="Disordered" evidence="1">
    <location>
        <begin position="198"/>
        <end position="263"/>
    </location>
</feature>
<feature type="region of interest" description="Disordered" evidence="1">
    <location>
        <begin position="17"/>
        <end position="85"/>
    </location>
</feature>
<evidence type="ECO:0000313" key="2">
    <source>
        <dbReference type="EMBL" id="KKN96198.1"/>
    </source>
</evidence>
<organism evidence="2">
    <name type="scientific">marine sediment metagenome</name>
    <dbReference type="NCBI Taxonomy" id="412755"/>
    <lineage>
        <taxon>unclassified sequences</taxon>
        <taxon>metagenomes</taxon>
        <taxon>ecological metagenomes</taxon>
    </lineage>
</organism>
<accession>A0A0F9XV32</accession>
<name>A0A0F9XV32_9ZZZZ</name>
<feature type="region of interest" description="Disordered" evidence="1">
    <location>
        <begin position="109"/>
        <end position="140"/>
    </location>
</feature>
<dbReference type="EMBL" id="LAZR01000066">
    <property type="protein sequence ID" value="KKN96198.1"/>
    <property type="molecule type" value="Genomic_DNA"/>
</dbReference>
<feature type="region of interest" description="Disordered" evidence="1">
    <location>
        <begin position="300"/>
        <end position="338"/>
    </location>
</feature>
<feature type="compositionally biased region" description="Low complexity" evidence="1">
    <location>
        <begin position="117"/>
        <end position="127"/>
    </location>
</feature>
<reference evidence="2" key="1">
    <citation type="journal article" date="2015" name="Nature">
        <title>Complex archaea that bridge the gap between prokaryotes and eukaryotes.</title>
        <authorList>
            <person name="Spang A."/>
            <person name="Saw J.H."/>
            <person name="Jorgensen S.L."/>
            <person name="Zaremba-Niedzwiedzka K."/>
            <person name="Martijn J."/>
            <person name="Lind A.E."/>
            <person name="van Eijk R."/>
            <person name="Schleper C."/>
            <person name="Guy L."/>
            <person name="Ettema T.J."/>
        </authorList>
    </citation>
    <scope>NUCLEOTIDE SEQUENCE</scope>
</reference>